<gene>
    <name evidence="4" type="ORF">PhCBS80983_g06177</name>
</gene>
<evidence type="ECO:0000313" key="5">
    <source>
        <dbReference type="Proteomes" id="UP000318582"/>
    </source>
</evidence>
<dbReference type="GO" id="GO:0005634">
    <property type="term" value="C:nucleus"/>
    <property type="evidence" value="ECO:0007669"/>
    <property type="project" value="TreeGrafter"/>
</dbReference>
<feature type="region of interest" description="Disordered" evidence="2">
    <location>
        <begin position="1"/>
        <end position="48"/>
    </location>
</feature>
<dbReference type="GO" id="GO:0005737">
    <property type="term" value="C:cytoplasm"/>
    <property type="evidence" value="ECO:0007669"/>
    <property type="project" value="TreeGrafter"/>
</dbReference>
<reference evidence="4 5" key="1">
    <citation type="journal article" date="2019" name="Sci. Rep.">
        <title>Comparative genomics of chytrid fungi reveal insights into the obligate biotrophic and pathogenic lifestyle of Synchytrium endobioticum.</title>
        <authorList>
            <person name="van de Vossenberg B.T.L.H."/>
            <person name="Warris S."/>
            <person name="Nguyen H.D.T."/>
            <person name="van Gent-Pelzer M.P.E."/>
            <person name="Joly D.L."/>
            <person name="van de Geest H.C."/>
            <person name="Bonants P.J.M."/>
            <person name="Smith D.S."/>
            <person name="Levesque C.A."/>
            <person name="van der Lee T.A.J."/>
        </authorList>
    </citation>
    <scope>NUCLEOTIDE SEQUENCE [LARGE SCALE GENOMIC DNA]</scope>
    <source>
        <strain evidence="4 5">CBS 809.83</strain>
    </source>
</reference>
<sequence>MEDDGFKLVSGGRRKKGPTGITKKASGSGFTYKQSAKAGMERKEPSAEDVIQKIEERKTALAKCSFYSKVIESLFKPMGTFRDRAGEKEIDVVCYGVGALTASNPQHQFALILLLRDQFKLAGELHIFDPVMAKVDRAVAEHFQCVVIEKNERGHRPVTTPTLFYMPHCGHTLYNAVLRSNWPHLPRILILGNSFATYDTLLQGTRKDHPAPYVVAAPAQEVGFPKYEVQEVFNNMSLHTFEKPGGEVEGAGGGQESDPEVV</sequence>
<keyword evidence="5" id="KW-1185">Reference proteome</keyword>
<accession>A0A507DR99</accession>
<dbReference type="AlphaFoldDB" id="A0A507DR99"/>
<feature type="region of interest" description="Disordered" evidence="2">
    <location>
        <begin position="243"/>
        <end position="262"/>
    </location>
</feature>
<dbReference type="Pfam" id="PF07985">
    <property type="entry name" value="SRR1"/>
    <property type="match status" value="1"/>
</dbReference>
<evidence type="ECO:0000256" key="1">
    <source>
        <dbReference type="ARBA" id="ARBA00009856"/>
    </source>
</evidence>
<evidence type="ECO:0000313" key="4">
    <source>
        <dbReference type="EMBL" id="TPX53757.1"/>
    </source>
</evidence>
<organism evidence="4 5">
    <name type="scientific">Powellomyces hirtus</name>
    <dbReference type="NCBI Taxonomy" id="109895"/>
    <lineage>
        <taxon>Eukaryota</taxon>
        <taxon>Fungi</taxon>
        <taxon>Fungi incertae sedis</taxon>
        <taxon>Chytridiomycota</taxon>
        <taxon>Chytridiomycota incertae sedis</taxon>
        <taxon>Chytridiomycetes</taxon>
        <taxon>Spizellomycetales</taxon>
        <taxon>Powellomycetaceae</taxon>
        <taxon>Powellomyces</taxon>
    </lineage>
</organism>
<comment type="caution">
    <text evidence="4">The sequence shown here is derived from an EMBL/GenBank/DDBJ whole genome shotgun (WGS) entry which is preliminary data.</text>
</comment>
<dbReference type="PANTHER" id="PTHR28626:SF3">
    <property type="entry name" value="SRR1-LIKE PROTEIN"/>
    <property type="match status" value="1"/>
</dbReference>
<feature type="domain" description="SRR1-like" evidence="3">
    <location>
        <begin position="85"/>
        <end position="240"/>
    </location>
</feature>
<evidence type="ECO:0000259" key="3">
    <source>
        <dbReference type="Pfam" id="PF07985"/>
    </source>
</evidence>
<evidence type="ECO:0000256" key="2">
    <source>
        <dbReference type="SAM" id="MobiDB-lite"/>
    </source>
</evidence>
<proteinExistence type="inferred from homology"/>
<dbReference type="PANTHER" id="PTHR28626">
    <property type="entry name" value="SRR1-LIKE PROTEIN"/>
    <property type="match status" value="1"/>
</dbReference>
<dbReference type="InterPro" id="IPR040044">
    <property type="entry name" value="SRR1L"/>
</dbReference>
<name>A0A507DR99_9FUNG</name>
<dbReference type="EMBL" id="QEAQ01000194">
    <property type="protein sequence ID" value="TPX53757.1"/>
    <property type="molecule type" value="Genomic_DNA"/>
</dbReference>
<protein>
    <recommendedName>
        <fullName evidence="3">SRR1-like domain-containing protein</fullName>
    </recommendedName>
</protein>
<feature type="compositionally biased region" description="Basic and acidic residues" evidence="2">
    <location>
        <begin position="39"/>
        <end position="48"/>
    </location>
</feature>
<dbReference type="Proteomes" id="UP000318582">
    <property type="component" value="Unassembled WGS sequence"/>
</dbReference>
<dbReference type="InterPro" id="IPR012942">
    <property type="entry name" value="SRR1-like"/>
</dbReference>
<comment type="similarity">
    <text evidence="1">Belongs to the SRR1 family.</text>
</comment>